<gene>
    <name evidence="11" type="ORF">EV191_109227</name>
</gene>
<dbReference type="RefSeq" id="WP_132878685.1">
    <property type="nucleotide sequence ID" value="NZ_SLXQ01000009.1"/>
</dbReference>
<evidence type="ECO:0000313" key="12">
    <source>
        <dbReference type="Proteomes" id="UP000294911"/>
    </source>
</evidence>
<dbReference type="SMART" id="SM00220">
    <property type="entry name" value="S_TKc"/>
    <property type="match status" value="1"/>
</dbReference>
<keyword evidence="9" id="KW-1133">Transmembrane helix</keyword>
<comment type="caution">
    <text evidence="11">The sequence shown here is derived from an EMBL/GenBank/DDBJ whole genome shotgun (WGS) entry which is preliminary data.</text>
</comment>
<dbReference type="PANTHER" id="PTHR43289:SF6">
    <property type="entry name" value="SERINE_THREONINE-PROTEIN KINASE NEKL-3"/>
    <property type="match status" value="1"/>
</dbReference>
<evidence type="ECO:0000256" key="2">
    <source>
        <dbReference type="ARBA" id="ARBA00022527"/>
    </source>
</evidence>
<keyword evidence="9" id="KW-0812">Transmembrane</keyword>
<evidence type="ECO:0000256" key="5">
    <source>
        <dbReference type="ARBA" id="ARBA00022777"/>
    </source>
</evidence>
<dbReference type="Proteomes" id="UP000294911">
    <property type="component" value="Unassembled WGS sequence"/>
</dbReference>
<evidence type="ECO:0000256" key="9">
    <source>
        <dbReference type="SAM" id="Phobius"/>
    </source>
</evidence>
<feature type="transmembrane region" description="Helical" evidence="9">
    <location>
        <begin position="330"/>
        <end position="352"/>
    </location>
</feature>
<sequence length="353" mass="36850">MVAAGHIVGDRYRLDRRLGGGAMGVVWQGHDLRLQRTVAVKQLLLNQASSPRQAYEARERALREGRLAARLSHPQAVAVYDTVLDGDAPWLIMEYLPSVSLATVILTHGPLPSAEAARMAALVSDALVAAHTAGIVHRDVKPGNVLRTEDGNVKITDFGIARALDDVVVTATGQLAGTPAYLAPELIKRQPVSPAADVYSLGCTLFAAIEGHSPFAHAKTEMEVVQAVADGRALPSTRAGELTSLLTAMLRNDPAERPTMPEVRAALGAKPAEYSIAPPPRAAAPPPEPRAAPAPSAGGSAVPVLPVEQPRARPAGVAVVEAPTERARGAGAVVLAVLCAALCGIVVVELFFV</sequence>
<dbReference type="GO" id="GO:0004674">
    <property type="term" value="F:protein serine/threonine kinase activity"/>
    <property type="evidence" value="ECO:0007669"/>
    <property type="project" value="UniProtKB-KW"/>
</dbReference>
<dbReference type="PANTHER" id="PTHR43289">
    <property type="entry name" value="MITOGEN-ACTIVATED PROTEIN KINASE KINASE KINASE 20-RELATED"/>
    <property type="match status" value="1"/>
</dbReference>
<dbReference type="InterPro" id="IPR017441">
    <property type="entry name" value="Protein_kinase_ATP_BS"/>
</dbReference>
<dbReference type="CDD" id="cd14014">
    <property type="entry name" value="STKc_PknB_like"/>
    <property type="match status" value="1"/>
</dbReference>
<dbReference type="GO" id="GO:0005524">
    <property type="term" value="F:ATP binding"/>
    <property type="evidence" value="ECO:0007669"/>
    <property type="project" value="UniProtKB-UniRule"/>
</dbReference>
<evidence type="ECO:0000256" key="6">
    <source>
        <dbReference type="ARBA" id="ARBA00022840"/>
    </source>
</evidence>
<feature type="domain" description="Protein kinase" evidence="10">
    <location>
        <begin position="12"/>
        <end position="267"/>
    </location>
</feature>
<evidence type="ECO:0000256" key="3">
    <source>
        <dbReference type="ARBA" id="ARBA00022679"/>
    </source>
</evidence>
<dbReference type="SUPFAM" id="SSF56112">
    <property type="entry name" value="Protein kinase-like (PK-like)"/>
    <property type="match status" value="1"/>
</dbReference>
<feature type="region of interest" description="Disordered" evidence="8">
    <location>
        <begin position="276"/>
        <end position="303"/>
    </location>
</feature>
<dbReference type="Gene3D" id="3.30.200.20">
    <property type="entry name" value="Phosphorylase Kinase, domain 1"/>
    <property type="match status" value="1"/>
</dbReference>
<reference evidence="11 12" key="1">
    <citation type="submission" date="2019-03" db="EMBL/GenBank/DDBJ databases">
        <title>Genomic Encyclopedia of Type Strains, Phase IV (KMG-IV): sequencing the most valuable type-strain genomes for metagenomic binning, comparative biology and taxonomic classification.</title>
        <authorList>
            <person name="Goeker M."/>
        </authorList>
    </citation>
    <scope>NUCLEOTIDE SEQUENCE [LARGE SCALE GENOMIC DNA]</scope>
    <source>
        <strain evidence="11 12">DSM 45765</strain>
    </source>
</reference>
<dbReference type="OrthoDB" id="9762169at2"/>
<evidence type="ECO:0000256" key="1">
    <source>
        <dbReference type="ARBA" id="ARBA00012513"/>
    </source>
</evidence>
<organism evidence="11 12">
    <name type="scientific">Tamaricihabitans halophyticus</name>
    <dbReference type="NCBI Taxonomy" id="1262583"/>
    <lineage>
        <taxon>Bacteria</taxon>
        <taxon>Bacillati</taxon>
        <taxon>Actinomycetota</taxon>
        <taxon>Actinomycetes</taxon>
        <taxon>Pseudonocardiales</taxon>
        <taxon>Pseudonocardiaceae</taxon>
        <taxon>Tamaricihabitans</taxon>
    </lineage>
</organism>
<feature type="binding site" evidence="7">
    <location>
        <position position="41"/>
    </location>
    <ligand>
        <name>ATP</name>
        <dbReference type="ChEBI" id="CHEBI:30616"/>
    </ligand>
</feature>
<dbReference type="AlphaFoldDB" id="A0A4R2QQU8"/>
<dbReference type="InterPro" id="IPR000719">
    <property type="entry name" value="Prot_kinase_dom"/>
</dbReference>
<evidence type="ECO:0000256" key="8">
    <source>
        <dbReference type="SAM" id="MobiDB-lite"/>
    </source>
</evidence>
<keyword evidence="5 11" id="KW-0418">Kinase</keyword>
<feature type="compositionally biased region" description="Low complexity" evidence="8">
    <location>
        <begin position="293"/>
        <end position="303"/>
    </location>
</feature>
<feature type="compositionally biased region" description="Pro residues" evidence="8">
    <location>
        <begin position="277"/>
        <end position="292"/>
    </location>
</feature>
<evidence type="ECO:0000259" key="10">
    <source>
        <dbReference type="PROSITE" id="PS50011"/>
    </source>
</evidence>
<evidence type="ECO:0000256" key="7">
    <source>
        <dbReference type="PROSITE-ProRule" id="PRU10141"/>
    </source>
</evidence>
<proteinExistence type="predicted"/>
<dbReference type="EC" id="2.7.11.1" evidence="1"/>
<evidence type="ECO:0000313" key="11">
    <source>
        <dbReference type="EMBL" id="TCP49405.1"/>
    </source>
</evidence>
<dbReference type="Gene3D" id="1.10.510.10">
    <property type="entry name" value="Transferase(Phosphotransferase) domain 1"/>
    <property type="match status" value="1"/>
</dbReference>
<keyword evidence="12" id="KW-1185">Reference proteome</keyword>
<keyword evidence="4 7" id="KW-0547">Nucleotide-binding</keyword>
<dbReference type="PROSITE" id="PS50011">
    <property type="entry name" value="PROTEIN_KINASE_DOM"/>
    <property type="match status" value="1"/>
</dbReference>
<keyword evidence="3" id="KW-0808">Transferase</keyword>
<dbReference type="EMBL" id="SLXQ01000009">
    <property type="protein sequence ID" value="TCP49405.1"/>
    <property type="molecule type" value="Genomic_DNA"/>
</dbReference>
<dbReference type="Pfam" id="PF00069">
    <property type="entry name" value="Pkinase"/>
    <property type="match status" value="1"/>
</dbReference>
<keyword evidence="2 11" id="KW-0723">Serine/threonine-protein kinase</keyword>
<name>A0A4R2QQU8_9PSEU</name>
<dbReference type="InterPro" id="IPR011009">
    <property type="entry name" value="Kinase-like_dom_sf"/>
</dbReference>
<protein>
    <recommendedName>
        <fullName evidence="1">non-specific serine/threonine protein kinase</fullName>
        <ecNumber evidence="1">2.7.11.1</ecNumber>
    </recommendedName>
</protein>
<dbReference type="PROSITE" id="PS00107">
    <property type="entry name" value="PROTEIN_KINASE_ATP"/>
    <property type="match status" value="1"/>
</dbReference>
<evidence type="ECO:0000256" key="4">
    <source>
        <dbReference type="ARBA" id="ARBA00022741"/>
    </source>
</evidence>
<keyword evidence="9" id="KW-0472">Membrane</keyword>
<keyword evidence="6 7" id="KW-0067">ATP-binding</keyword>
<accession>A0A4R2QQU8</accession>